<dbReference type="InterPro" id="IPR016032">
    <property type="entry name" value="Sig_transdc_resp-reg_C-effctor"/>
</dbReference>
<evidence type="ECO:0000313" key="7">
    <source>
        <dbReference type="Proteomes" id="UP001364211"/>
    </source>
</evidence>
<feature type="signal peptide" evidence="4">
    <location>
        <begin position="1"/>
        <end position="17"/>
    </location>
</feature>
<dbReference type="InterPro" id="IPR036388">
    <property type="entry name" value="WH-like_DNA-bd_sf"/>
</dbReference>
<dbReference type="CDD" id="cd06170">
    <property type="entry name" value="LuxR_C_like"/>
    <property type="match status" value="1"/>
</dbReference>
<feature type="non-terminal residue" evidence="6">
    <location>
        <position position="1"/>
    </location>
</feature>
<dbReference type="PROSITE" id="PS00622">
    <property type="entry name" value="HTH_LUXR_1"/>
    <property type="match status" value="1"/>
</dbReference>
<feature type="domain" description="HTH luxR-type" evidence="5">
    <location>
        <begin position="164"/>
        <end position="229"/>
    </location>
</feature>
<dbReference type="SUPFAM" id="SSF46894">
    <property type="entry name" value="C-terminal effector domain of the bipartite response regulators"/>
    <property type="match status" value="1"/>
</dbReference>
<evidence type="ECO:0000256" key="1">
    <source>
        <dbReference type="ARBA" id="ARBA00023015"/>
    </source>
</evidence>
<evidence type="ECO:0000256" key="3">
    <source>
        <dbReference type="ARBA" id="ARBA00023163"/>
    </source>
</evidence>
<dbReference type="PRINTS" id="PR00038">
    <property type="entry name" value="HTHLUXR"/>
</dbReference>
<dbReference type="PANTHER" id="PTHR44688">
    <property type="entry name" value="DNA-BINDING TRANSCRIPTIONAL ACTIVATOR DEVR_DOSR"/>
    <property type="match status" value="1"/>
</dbReference>
<dbReference type="PANTHER" id="PTHR44688:SF25">
    <property type="entry name" value="HTH LUXR-TYPE DOMAIN-CONTAINING PROTEIN"/>
    <property type="match status" value="1"/>
</dbReference>
<keyword evidence="1" id="KW-0805">Transcription regulation</keyword>
<sequence>RALCALGAAAAAARAVAARGAGAGRAGEHAAAAAELASAAAVTAEKGRPRGTGIGPAGRAWLARARAEAARAAGVAGPEPWDAVVDAFAAYGDGYRAAHARWRRAGARLERAAGSGHGDDDRRAAAGDLASAAAQARRLGARPLADAVEALTHRAGDLASRPSAGPPGSPLTPREQAVLEQVARGLTNRAVGEQLFISEKTVSVHLSRAMAKLDASGRAEAVAVAVARGLVAPPT</sequence>
<reference evidence="6 7" key="1">
    <citation type="submission" date="2024-03" db="EMBL/GenBank/DDBJ databases">
        <title>Draft genome sequence of Pseudonocardia sp. DW16-2.</title>
        <authorList>
            <person name="Duangmal K."/>
        </authorList>
    </citation>
    <scope>NUCLEOTIDE SEQUENCE [LARGE SCALE GENOMIC DNA]</scope>
    <source>
        <strain evidence="6 7">DW16-2</strain>
    </source>
</reference>
<evidence type="ECO:0000259" key="5">
    <source>
        <dbReference type="PROSITE" id="PS50043"/>
    </source>
</evidence>
<dbReference type="Gene3D" id="1.10.10.10">
    <property type="entry name" value="Winged helix-like DNA-binding domain superfamily/Winged helix DNA-binding domain"/>
    <property type="match status" value="1"/>
</dbReference>
<dbReference type="Proteomes" id="UP001364211">
    <property type="component" value="Unassembled WGS sequence"/>
</dbReference>
<evidence type="ECO:0000256" key="2">
    <source>
        <dbReference type="ARBA" id="ARBA00023125"/>
    </source>
</evidence>
<keyword evidence="7" id="KW-1185">Reference proteome</keyword>
<accession>A0ABU8T9P2</accession>
<name>A0ABU8T9P2_9PSEU</name>
<feature type="chain" id="PRO_5045333970" evidence="4">
    <location>
        <begin position="18"/>
        <end position="235"/>
    </location>
</feature>
<dbReference type="Pfam" id="PF00196">
    <property type="entry name" value="GerE"/>
    <property type="match status" value="1"/>
</dbReference>
<dbReference type="SMART" id="SM00421">
    <property type="entry name" value="HTH_LUXR"/>
    <property type="match status" value="1"/>
</dbReference>
<keyword evidence="2" id="KW-0238">DNA-binding</keyword>
<comment type="caution">
    <text evidence="6">The sequence shown here is derived from an EMBL/GenBank/DDBJ whole genome shotgun (WGS) entry which is preliminary data.</text>
</comment>
<gene>
    <name evidence="6" type="ORF">WJX68_17170</name>
</gene>
<evidence type="ECO:0000313" key="6">
    <source>
        <dbReference type="EMBL" id="MEJ8280676.1"/>
    </source>
</evidence>
<proteinExistence type="predicted"/>
<organism evidence="6 7">
    <name type="scientific">Pseudonocardia spirodelae</name>
    <dbReference type="NCBI Taxonomy" id="3133431"/>
    <lineage>
        <taxon>Bacteria</taxon>
        <taxon>Bacillati</taxon>
        <taxon>Actinomycetota</taxon>
        <taxon>Actinomycetes</taxon>
        <taxon>Pseudonocardiales</taxon>
        <taxon>Pseudonocardiaceae</taxon>
        <taxon>Pseudonocardia</taxon>
    </lineage>
</organism>
<evidence type="ECO:0000256" key="4">
    <source>
        <dbReference type="SAM" id="SignalP"/>
    </source>
</evidence>
<keyword evidence="3" id="KW-0804">Transcription</keyword>
<dbReference type="EMBL" id="JBBJUP010000013">
    <property type="protein sequence ID" value="MEJ8280676.1"/>
    <property type="molecule type" value="Genomic_DNA"/>
</dbReference>
<dbReference type="RefSeq" id="WP_340292059.1">
    <property type="nucleotide sequence ID" value="NZ_JBBJUP010000013.1"/>
</dbReference>
<keyword evidence="4" id="KW-0732">Signal</keyword>
<dbReference type="PROSITE" id="PS50043">
    <property type="entry name" value="HTH_LUXR_2"/>
    <property type="match status" value="1"/>
</dbReference>
<protein>
    <submittedName>
        <fullName evidence="6">Helix-turn-helix transcriptional regulator</fullName>
    </submittedName>
</protein>
<dbReference type="InterPro" id="IPR000792">
    <property type="entry name" value="Tscrpt_reg_LuxR_C"/>
</dbReference>